<dbReference type="EMBL" id="KI546166">
    <property type="protein sequence ID" value="EST42082.1"/>
    <property type="molecule type" value="Genomic_DNA"/>
</dbReference>
<keyword evidence="1" id="KW-1133">Transmembrane helix</keyword>
<dbReference type="EMBL" id="AUWU02000003">
    <property type="protein sequence ID" value="KAH0574812.1"/>
    <property type="molecule type" value="Genomic_DNA"/>
</dbReference>
<gene>
    <name evidence="3" type="ORF">SS50377_22427</name>
    <name evidence="2" type="ORF">SS50377_ee007</name>
</gene>
<dbReference type="VEuPathDB" id="GiardiaDB:SS50377_22427"/>
<reference evidence="2 3" key="1">
    <citation type="journal article" date="2014" name="PLoS Genet.">
        <title>The Genome of Spironucleus salmonicida Highlights a Fish Pathogen Adapted to Fluctuating Environments.</title>
        <authorList>
            <person name="Xu F."/>
            <person name="Jerlstrom-Hultqvist J."/>
            <person name="Einarsson E."/>
            <person name="Astvaldsson A."/>
            <person name="Svard S.G."/>
            <person name="Andersson J.O."/>
        </authorList>
    </citation>
    <scope>NUCLEOTIDE SEQUENCE</scope>
    <source>
        <strain evidence="3">ATCC 50377</strain>
    </source>
</reference>
<name>V6LC87_9EUKA</name>
<accession>V6LC87</accession>
<keyword evidence="1" id="KW-0472">Membrane</keyword>
<evidence type="ECO:0000313" key="4">
    <source>
        <dbReference type="Proteomes" id="UP000018208"/>
    </source>
</evidence>
<dbReference type="KEGG" id="ssao:94296450"/>
<dbReference type="AlphaFoldDB" id="V6LC87"/>
<reference evidence="3" key="2">
    <citation type="submission" date="2020-12" db="EMBL/GenBank/DDBJ databases">
        <title>New Spironucleus salmonicida genome in near-complete chromosomes.</title>
        <authorList>
            <person name="Xu F."/>
            <person name="Kurt Z."/>
            <person name="Jimenez-Gonzalez A."/>
            <person name="Astvaldsson A."/>
            <person name="Andersson J.O."/>
            <person name="Svard S.G."/>
        </authorList>
    </citation>
    <scope>NUCLEOTIDE SEQUENCE</scope>
    <source>
        <strain evidence="3">ATCC 50377</strain>
    </source>
</reference>
<keyword evidence="1" id="KW-0812">Transmembrane</keyword>
<evidence type="ECO:0008006" key="5">
    <source>
        <dbReference type="Google" id="ProtNLM"/>
    </source>
</evidence>
<dbReference type="GeneID" id="94296450"/>
<proteinExistence type="predicted"/>
<evidence type="ECO:0000256" key="1">
    <source>
        <dbReference type="SAM" id="Phobius"/>
    </source>
</evidence>
<evidence type="ECO:0000313" key="2">
    <source>
        <dbReference type="EMBL" id="EST42082.1"/>
    </source>
</evidence>
<feature type="transmembrane region" description="Helical" evidence="1">
    <location>
        <begin position="194"/>
        <end position="215"/>
    </location>
</feature>
<dbReference type="Proteomes" id="UP000018208">
    <property type="component" value="Unassembled WGS sequence"/>
</dbReference>
<evidence type="ECO:0000313" key="3">
    <source>
        <dbReference type="EMBL" id="KAH0574812.1"/>
    </source>
</evidence>
<sequence>MEVVFFYFQNLQVVDLEIARLVSGIQDKYYQPAYAKFLLYQNIDNQFQFIRLNSGINFTDFYINNISLYSEEILYYKIDCINNINQSIQVYNFLQFLSLNMQNRQILILFGDNLVNLYITGDISVSQIQDERIAALKLIQKSSNVQKLPYLLQYFGNITQTQDHFSDLMSALQLSEFVTDIANYKCNPSKNYPMFWFLLGFFSMTGFSLIMLYLIHKSNNNNFIM</sequence>
<organism evidence="2">
    <name type="scientific">Spironucleus salmonicida</name>
    <dbReference type="NCBI Taxonomy" id="348837"/>
    <lineage>
        <taxon>Eukaryota</taxon>
        <taxon>Metamonada</taxon>
        <taxon>Diplomonadida</taxon>
        <taxon>Hexamitidae</taxon>
        <taxon>Hexamitinae</taxon>
        <taxon>Spironucleus</taxon>
    </lineage>
</organism>
<keyword evidence="4" id="KW-1185">Reference proteome</keyword>
<dbReference type="RefSeq" id="XP_067765585.1">
    <property type="nucleotide sequence ID" value="XM_067906317.1"/>
</dbReference>
<protein>
    <recommendedName>
        <fullName evidence="5">Transmembrane protein</fullName>
    </recommendedName>
</protein>